<reference evidence="2 3" key="1">
    <citation type="journal article" date="2015" name="Nature">
        <title>rRNA introns, odd ribosomes, and small enigmatic genomes across a large radiation of phyla.</title>
        <authorList>
            <person name="Brown C.T."/>
            <person name="Hug L.A."/>
            <person name="Thomas B.C."/>
            <person name="Sharon I."/>
            <person name="Castelle C.J."/>
            <person name="Singh A."/>
            <person name="Wilkins M.J."/>
            <person name="Williams K.H."/>
            <person name="Banfield J.F."/>
        </authorList>
    </citation>
    <scope>NUCLEOTIDE SEQUENCE [LARGE SCALE GENOMIC DNA]</scope>
</reference>
<proteinExistence type="predicted"/>
<keyword evidence="1" id="KW-0812">Transmembrane</keyword>
<feature type="transmembrane region" description="Helical" evidence="1">
    <location>
        <begin position="41"/>
        <end position="59"/>
    </location>
</feature>
<name>A0A0G0T525_9BACT</name>
<dbReference type="AlphaFoldDB" id="A0A0G0T525"/>
<dbReference type="Proteomes" id="UP000034137">
    <property type="component" value="Unassembled WGS sequence"/>
</dbReference>
<protein>
    <submittedName>
        <fullName evidence="2">Uncharacterized protein</fullName>
    </submittedName>
</protein>
<evidence type="ECO:0000256" key="1">
    <source>
        <dbReference type="SAM" id="Phobius"/>
    </source>
</evidence>
<comment type="caution">
    <text evidence="2">The sequence shown here is derived from an EMBL/GenBank/DDBJ whole genome shotgun (WGS) entry which is preliminary data.</text>
</comment>
<sequence length="78" mass="9368">MNYEVKNYKFFPSVISKRSERSRRELTISILELTTYNHFKSALKLFLIVIFIFILLHLPEISPRLLTRRDDRGNYFTG</sequence>
<keyword evidence="1" id="KW-0472">Membrane</keyword>
<evidence type="ECO:0000313" key="3">
    <source>
        <dbReference type="Proteomes" id="UP000034137"/>
    </source>
</evidence>
<gene>
    <name evidence="2" type="ORF">UT64_C0017G0005</name>
</gene>
<organism evidence="2 3">
    <name type="scientific">Candidatus Falkowbacteria bacterium GW2011_GWF2_39_8</name>
    <dbReference type="NCBI Taxonomy" id="1618642"/>
    <lineage>
        <taxon>Bacteria</taxon>
        <taxon>Candidatus Falkowiibacteriota</taxon>
    </lineage>
</organism>
<evidence type="ECO:0000313" key="2">
    <source>
        <dbReference type="EMBL" id="KKR32977.1"/>
    </source>
</evidence>
<dbReference type="EMBL" id="LBXO01000017">
    <property type="protein sequence ID" value="KKR32977.1"/>
    <property type="molecule type" value="Genomic_DNA"/>
</dbReference>
<keyword evidence="1" id="KW-1133">Transmembrane helix</keyword>
<accession>A0A0G0T525</accession>